<dbReference type="InterPro" id="IPR018961">
    <property type="entry name" value="DnaJ_homolog_subfam-C_membr-28"/>
</dbReference>
<keyword evidence="4" id="KW-1185">Reference proteome</keyword>
<organism evidence="3 4">
    <name type="scientific">Glutamicibacter bergerei</name>
    <dbReference type="NCBI Taxonomy" id="256702"/>
    <lineage>
        <taxon>Bacteria</taxon>
        <taxon>Bacillati</taxon>
        <taxon>Actinomycetota</taxon>
        <taxon>Actinomycetes</taxon>
        <taxon>Micrococcales</taxon>
        <taxon>Micrococcaceae</taxon>
        <taxon>Glutamicibacter</taxon>
    </lineage>
</organism>
<dbReference type="RefSeq" id="WP_346059306.1">
    <property type="nucleotide sequence ID" value="NZ_BAAAVQ010000040.1"/>
</dbReference>
<evidence type="ECO:0000256" key="1">
    <source>
        <dbReference type="SAM" id="MobiDB-lite"/>
    </source>
</evidence>
<feature type="region of interest" description="Disordered" evidence="1">
    <location>
        <begin position="27"/>
        <end position="47"/>
    </location>
</feature>
<accession>A0ABV9MRB0</accession>
<protein>
    <submittedName>
        <fullName evidence="3">DUF1992 domain-containing protein</fullName>
    </submittedName>
</protein>
<sequence>MEKLPENSAHQAALKAARYKLVAEPQAPVPVDEYAQKTGRPSVSGPPRTQLQFHAQDEAWEVANTVLDEAFARGDFDNLALSGQNIDHLTSTDDPDWWLKSMMHREQLSGLGPPALTLRVEDQQLEQTLDALPTAATVRAHLSDFNQRVVEARRQLLGGPPVITKLRNIDDELQAWRERRGSRVQPPVERTIEPKRRWWTRRK</sequence>
<name>A0ABV9MRB0_9MICC</name>
<gene>
    <name evidence="3" type="ORF">ACFO7V_13710</name>
</gene>
<dbReference type="Proteomes" id="UP001595884">
    <property type="component" value="Unassembled WGS sequence"/>
</dbReference>
<comment type="caution">
    <text evidence="3">The sequence shown here is derived from an EMBL/GenBank/DDBJ whole genome shotgun (WGS) entry which is preliminary data.</text>
</comment>
<evidence type="ECO:0000259" key="2">
    <source>
        <dbReference type="Pfam" id="PF09350"/>
    </source>
</evidence>
<dbReference type="Pfam" id="PF09350">
    <property type="entry name" value="DJC28_CD"/>
    <property type="match status" value="1"/>
</dbReference>
<proteinExistence type="predicted"/>
<dbReference type="EMBL" id="JBHSHE010000062">
    <property type="protein sequence ID" value="MFC4717183.1"/>
    <property type="molecule type" value="Genomic_DNA"/>
</dbReference>
<evidence type="ECO:0000313" key="4">
    <source>
        <dbReference type="Proteomes" id="UP001595884"/>
    </source>
</evidence>
<evidence type="ECO:0000313" key="3">
    <source>
        <dbReference type="EMBL" id="MFC4717183.1"/>
    </source>
</evidence>
<feature type="domain" description="DnaJ homologue subfamily C member 28 conserved" evidence="2">
    <location>
        <begin position="65"/>
        <end position="130"/>
    </location>
</feature>
<reference evidence="4" key="1">
    <citation type="journal article" date="2019" name="Int. J. Syst. Evol. Microbiol.">
        <title>The Global Catalogue of Microorganisms (GCM) 10K type strain sequencing project: providing services to taxonomists for standard genome sequencing and annotation.</title>
        <authorList>
            <consortium name="The Broad Institute Genomics Platform"/>
            <consortium name="The Broad Institute Genome Sequencing Center for Infectious Disease"/>
            <person name="Wu L."/>
            <person name="Ma J."/>
        </authorList>
    </citation>
    <scope>NUCLEOTIDE SEQUENCE [LARGE SCALE GENOMIC DNA]</scope>
    <source>
        <strain evidence="4">CGMCC 1.12849</strain>
    </source>
</reference>